<dbReference type="InterPro" id="IPR009057">
    <property type="entry name" value="Homeodomain-like_sf"/>
</dbReference>
<dbReference type="GO" id="GO:0003700">
    <property type="term" value="F:DNA-binding transcription factor activity"/>
    <property type="evidence" value="ECO:0007669"/>
    <property type="project" value="InterPro"/>
</dbReference>
<evidence type="ECO:0000313" key="6">
    <source>
        <dbReference type="Proteomes" id="UP000610558"/>
    </source>
</evidence>
<dbReference type="PANTHER" id="PTHR47894:SF1">
    <property type="entry name" value="HTH-TYPE TRANSCRIPTIONAL REGULATOR VQSM"/>
    <property type="match status" value="1"/>
</dbReference>
<dbReference type="InterPro" id="IPR018060">
    <property type="entry name" value="HTH_AraC"/>
</dbReference>
<gene>
    <name evidence="5" type="ORF">IB286_10945</name>
</gene>
<dbReference type="InterPro" id="IPR032687">
    <property type="entry name" value="AraC-type_N"/>
</dbReference>
<dbReference type="SMART" id="SM00342">
    <property type="entry name" value="HTH_ARAC"/>
    <property type="match status" value="1"/>
</dbReference>
<comment type="caution">
    <text evidence="5">The sequence shown here is derived from an EMBL/GenBank/DDBJ whole genome shotgun (WGS) entry which is preliminary data.</text>
</comment>
<dbReference type="EMBL" id="JACXLD010000006">
    <property type="protein sequence ID" value="MBD2859521.1"/>
    <property type="molecule type" value="Genomic_DNA"/>
</dbReference>
<dbReference type="GO" id="GO:0005829">
    <property type="term" value="C:cytosol"/>
    <property type="evidence" value="ECO:0007669"/>
    <property type="project" value="TreeGrafter"/>
</dbReference>
<reference evidence="5" key="1">
    <citation type="submission" date="2020-09" db="EMBL/GenBank/DDBJ databases">
        <authorList>
            <person name="Yoon J.-W."/>
        </authorList>
    </citation>
    <scope>NUCLEOTIDE SEQUENCE</scope>
    <source>
        <strain evidence="5">KMU-158</strain>
    </source>
</reference>
<evidence type="ECO:0000313" key="5">
    <source>
        <dbReference type="EMBL" id="MBD2859521.1"/>
    </source>
</evidence>
<dbReference type="Proteomes" id="UP000610558">
    <property type="component" value="Unassembled WGS sequence"/>
</dbReference>
<dbReference type="SUPFAM" id="SSF46689">
    <property type="entry name" value="Homeodomain-like"/>
    <property type="match status" value="1"/>
</dbReference>
<feature type="domain" description="HTH araC/xylS-type" evidence="4">
    <location>
        <begin position="243"/>
        <end position="341"/>
    </location>
</feature>
<dbReference type="Gene3D" id="1.10.10.60">
    <property type="entry name" value="Homeodomain-like"/>
    <property type="match status" value="1"/>
</dbReference>
<keyword evidence="3" id="KW-0804">Transcription</keyword>
<keyword evidence="1" id="KW-0805">Transcription regulation</keyword>
<dbReference type="PANTHER" id="PTHR47894">
    <property type="entry name" value="HTH-TYPE TRANSCRIPTIONAL REGULATOR GADX"/>
    <property type="match status" value="1"/>
</dbReference>
<keyword evidence="6" id="KW-1185">Reference proteome</keyword>
<accession>A0A927C4C4</accession>
<dbReference type="PROSITE" id="PS01124">
    <property type="entry name" value="HTH_ARAC_FAMILY_2"/>
    <property type="match status" value="1"/>
</dbReference>
<protein>
    <submittedName>
        <fullName evidence="5">AraC family transcriptional regulator</fullName>
    </submittedName>
</protein>
<evidence type="ECO:0000256" key="3">
    <source>
        <dbReference type="ARBA" id="ARBA00023163"/>
    </source>
</evidence>
<evidence type="ECO:0000256" key="2">
    <source>
        <dbReference type="ARBA" id="ARBA00023125"/>
    </source>
</evidence>
<evidence type="ECO:0000259" key="4">
    <source>
        <dbReference type="PROSITE" id="PS01124"/>
    </source>
</evidence>
<sequence>MRNKPQKHWTTIGYYKPVFDYLRTVGQSNEPALKLLGLRESDLSNPDLRIDNGQFGQLFELAEQQCNDPHIGLHAGLTMQVQHVGIVGLLAMSCQYAREVFELHARYQSLVGNGFVTRYHIDDQTICMEAELAEGHRPLSRHEYEYNLAGWYRLKSLLIGGQNVFERIELPYERSDPPSLIETLITAPVSYGHKAIRAYIPRSEYDAKLLGTDPQIKQILEVQAQKRLLELRGEQADTDEELAQVRRLIAEKLAYGLASLEAIAASLDISVRTLQRRLDQRNTSFTQVVDEVRRELAHKYIHNNELSLLEIAMMLGFAEQSSFNRAFKRWFGNSPGAYRQGGD</sequence>
<dbReference type="Pfam" id="PF12833">
    <property type="entry name" value="HTH_18"/>
    <property type="match status" value="1"/>
</dbReference>
<name>A0A927C4C4_9GAMM</name>
<dbReference type="RefSeq" id="WP_190765463.1">
    <property type="nucleotide sequence ID" value="NZ_JACXLD010000006.1"/>
</dbReference>
<dbReference type="InterPro" id="IPR020449">
    <property type="entry name" value="Tscrpt_reg_AraC-type_HTH"/>
</dbReference>
<evidence type="ECO:0000256" key="1">
    <source>
        <dbReference type="ARBA" id="ARBA00023015"/>
    </source>
</evidence>
<organism evidence="5 6">
    <name type="scientific">Spongiibacter pelagi</name>
    <dbReference type="NCBI Taxonomy" id="2760804"/>
    <lineage>
        <taxon>Bacteria</taxon>
        <taxon>Pseudomonadati</taxon>
        <taxon>Pseudomonadota</taxon>
        <taxon>Gammaproteobacteria</taxon>
        <taxon>Cellvibrionales</taxon>
        <taxon>Spongiibacteraceae</taxon>
        <taxon>Spongiibacter</taxon>
    </lineage>
</organism>
<dbReference type="GO" id="GO:0000976">
    <property type="term" value="F:transcription cis-regulatory region binding"/>
    <property type="evidence" value="ECO:0007669"/>
    <property type="project" value="TreeGrafter"/>
</dbReference>
<proteinExistence type="predicted"/>
<keyword evidence="2" id="KW-0238">DNA-binding</keyword>
<dbReference type="PRINTS" id="PR00032">
    <property type="entry name" value="HTHARAC"/>
</dbReference>
<dbReference type="AlphaFoldDB" id="A0A927C4C4"/>
<dbReference type="Pfam" id="PF12625">
    <property type="entry name" value="Arabinose_bd"/>
    <property type="match status" value="1"/>
</dbReference>